<keyword evidence="17" id="KW-1185">Reference proteome</keyword>
<dbReference type="Pfam" id="PF21305">
    <property type="entry name" value="type_II_gspD_N0"/>
    <property type="match status" value="1"/>
</dbReference>
<keyword evidence="6 12" id="KW-0732">Signal</keyword>
<evidence type="ECO:0000256" key="7">
    <source>
        <dbReference type="ARBA" id="ARBA00022927"/>
    </source>
</evidence>
<evidence type="ECO:0000256" key="8">
    <source>
        <dbReference type="ARBA" id="ARBA00023136"/>
    </source>
</evidence>
<feature type="domain" description="GspD-like N0" evidence="15">
    <location>
        <begin position="36"/>
        <end position="104"/>
    </location>
</feature>
<comment type="caution">
    <text evidence="16">The sequence shown here is derived from an EMBL/GenBank/DDBJ whole genome shotgun (WGS) entry which is preliminary data.</text>
</comment>
<protein>
    <submittedName>
        <fullName evidence="16">Type II secretion system protein GspD</fullName>
    </submittedName>
</protein>
<dbReference type="InterPro" id="IPR050810">
    <property type="entry name" value="Bact_Secretion_Sys_Channel"/>
</dbReference>
<dbReference type="Proteomes" id="UP000254168">
    <property type="component" value="Unassembled WGS sequence"/>
</dbReference>
<evidence type="ECO:0000259" key="15">
    <source>
        <dbReference type="Pfam" id="PF21305"/>
    </source>
</evidence>
<evidence type="ECO:0000256" key="10">
    <source>
        <dbReference type="RuleBase" id="RU004004"/>
    </source>
</evidence>
<feature type="compositionally biased region" description="Pro residues" evidence="11">
    <location>
        <begin position="667"/>
        <end position="683"/>
    </location>
</feature>
<reference evidence="16 17" key="1">
    <citation type="submission" date="2018-06" db="EMBL/GenBank/DDBJ databases">
        <authorList>
            <person name="Pothier F. J."/>
        </authorList>
    </citation>
    <scope>NUCLEOTIDE SEQUENCE [LARGE SCALE GENOMIC DNA]</scope>
    <source>
        <strain evidence="16 17">CPBF 424</strain>
    </source>
</reference>
<dbReference type="EMBL" id="UIHB01000001">
    <property type="protein sequence ID" value="SUZ26980.1"/>
    <property type="molecule type" value="Genomic_DNA"/>
</dbReference>
<keyword evidence="9" id="KW-0998">Cell outer membrane</keyword>
<dbReference type="GO" id="GO:0015628">
    <property type="term" value="P:protein secretion by the type II secretion system"/>
    <property type="evidence" value="ECO:0007669"/>
    <property type="project" value="InterPro"/>
</dbReference>
<keyword evidence="8" id="KW-0472">Membrane</keyword>
<dbReference type="PANTHER" id="PTHR30332:SF24">
    <property type="entry name" value="SECRETIN GSPD-RELATED"/>
    <property type="match status" value="1"/>
</dbReference>
<dbReference type="InterPro" id="IPR049371">
    <property type="entry name" value="GspD-like_N0"/>
</dbReference>
<feature type="signal peptide" evidence="12">
    <location>
        <begin position="1"/>
        <end position="28"/>
    </location>
</feature>
<dbReference type="RefSeq" id="WP_115676046.1">
    <property type="nucleotide sequence ID" value="NZ_LR994544.1"/>
</dbReference>
<dbReference type="GO" id="GO:0015627">
    <property type="term" value="C:type II protein secretion system complex"/>
    <property type="evidence" value="ECO:0007669"/>
    <property type="project" value="InterPro"/>
</dbReference>
<sequence>MTAARPAWLLSAALLLALPAVPMVSLHAADAPAVRLQDVDLRVFIQDVSRATGITFIVDTRVQGTVNVARAQAMSEQDLLGMLLAVLRANGLIAVSSGPSTYRIIPDDTAAQQPGSAANGNLGFATQVFTLQRVDARSAAEILKPLIGRGGVIMAMPQGNSLLIADYADNLRRVRGLVAQIDTDRAAIDTVSLLNSSAQELARTLTSLFGQAGERSNVLSVLPVDSSNSLIVRGDPALVQRVVRTAVDLDGRAERRGDVSVVRLQHASAEQLLPVLQQLVGQTPGNEAQPGQDTRSSAVDVAAAAAGAAQTQVITPAAGKRPVIVRYPGSNALIINADPETQRALMDVIRQLDVHREQVLVEAIVVEISDTAAKRLGVQLLLAGRNGTVPLIATQYSGASPGIVPLAAAAAGTRSNNGDDDSVLEQARNVAAQSLLGLSGGLIGLAGQSNDAVFGMIIDAVKSDTGSNLLSTPSIMTLDNEQARILVGQEVPITTGEVLGAANDNPFRTIQRQDVGVELEVRPQINTAGGITLAIKQEVSAIAGPVSAQSSELVFNKRQIETRVVVENGAIVALGGLLDQNDRQTVEKVPLLGDVPGLGALFRHKSRNRDKTNLMVFIRPTIIRDAADAQRMTAPRYNYLRDRQLADGDPEAALDALVRDYLRAQPPQLPAAPSPAVPAPATTPAPGARPAQR</sequence>
<dbReference type="Gene3D" id="3.30.1370.120">
    <property type="match status" value="3"/>
</dbReference>
<evidence type="ECO:0000313" key="17">
    <source>
        <dbReference type="Proteomes" id="UP000254168"/>
    </source>
</evidence>
<keyword evidence="4" id="KW-1134">Transmembrane beta strand</keyword>
<name>A0AA46H9E8_9XANT</name>
<dbReference type="NCBIfam" id="TIGR02517">
    <property type="entry name" value="type_II_gspD"/>
    <property type="match status" value="1"/>
</dbReference>
<dbReference type="InterPro" id="IPR001775">
    <property type="entry name" value="GspD/PilQ"/>
</dbReference>
<evidence type="ECO:0000256" key="2">
    <source>
        <dbReference type="ARBA" id="ARBA00006980"/>
    </source>
</evidence>
<feature type="domain" description="NolW-like" evidence="14">
    <location>
        <begin position="259"/>
        <end position="358"/>
    </location>
</feature>
<dbReference type="InterPro" id="IPR005644">
    <property type="entry name" value="NolW-like"/>
</dbReference>
<dbReference type="Pfam" id="PF00263">
    <property type="entry name" value="Secretin"/>
    <property type="match status" value="1"/>
</dbReference>
<feature type="region of interest" description="Disordered" evidence="11">
    <location>
        <begin position="665"/>
        <end position="693"/>
    </location>
</feature>
<feature type="domain" description="Type II/III secretion system secretin-like" evidence="13">
    <location>
        <begin position="460"/>
        <end position="624"/>
    </location>
</feature>
<comment type="similarity">
    <text evidence="2">Belongs to the bacterial secretin family. GSP D subfamily.</text>
</comment>
<dbReference type="InterPro" id="IPR013356">
    <property type="entry name" value="T2SS_GspD"/>
</dbReference>
<feature type="domain" description="NolW-like" evidence="14">
    <location>
        <begin position="190"/>
        <end position="253"/>
    </location>
</feature>
<evidence type="ECO:0000256" key="1">
    <source>
        <dbReference type="ARBA" id="ARBA00004442"/>
    </source>
</evidence>
<feature type="domain" description="NolW-like" evidence="14">
    <location>
        <begin position="126"/>
        <end position="186"/>
    </location>
</feature>
<dbReference type="InterPro" id="IPR004846">
    <property type="entry name" value="T2SS/T3SS_dom"/>
</dbReference>
<feature type="chain" id="PRO_5041356446" evidence="12">
    <location>
        <begin position="29"/>
        <end position="693"/>
    </location>
</feature>
<evidence type="ECO:0000259" key="13">
    <source>
        <dbReference type="Pfam" id="PF00263"/>
    </source>
</evidence>
<feature type="compositionally biased region" description="Low complexity" evidence="11">
    <location>
        <begin position="684"/>
        <end position="693"/>
    </location>
</feature>
<keyword evidence="5" id="KW-0812">Transmembrane</keyword>
<organism evidence="16 17">
    <name type="scientific">Xanthomonas euroxanthea</name>
    <dbReference type="NCBI Taxonomy" id="2259622"/>
    <lineage>
        <taxon>Bacteria</taxon>
        <taxon>Pseudomonadati</taxon>
        <taxon>Pseudomonadota</taxon>
        <taxon>Gammaproteobacteria</taxon>
        <taxon>Lysobacterales</taxon>
        <taxon>Lysobacteraceae</taxon>
        <taxon>Xanthomonas</taxon>
    </lineage>
</organism>
<dbReference type="InterPro" id="IPR038591">
    <property type="entry name" value="NolW-like_sf"/>
</dbReference>
<keyword evidence="7" id="KW-0653">Protein transport</keyword>
<accession>A0AA46H9E8</accession>
<dbReference type="PRINTS" id="PR00811">
    <property type="entry name" value="BCTERIALGSPD"/>
</dbReference>
<proteinExistence type="inferred from homology"/>
<evidence type="ECO:0000256" key="5">
    <source>
        <dbReference type="ARBA" id="ARBA00022692"/>
    </source>
</evidence>
<keyword evidence="3 10" id="KW-0813">Transport</keyword>
<evidence type="ECO:0000259" key="14">
    <source>
        <dbReference type="Pfam" id="PF03958"/>
    </source>
</evidence>
<dbReference type="Pfam" id="PF03958">
    <property type="entry name" value="Secretin_N"/>
    <property type="match status" value="3"/>
</dbReference>
<evidence type="ECO:0000313" key="16">
    <source>
        <dbReference type="EMBL" id="SUZ26980.1"/>
    </source>
</evidence>
<evidence type="ECO:0000256" key="4">
    <source>
        <dbReference type="ARBA" id="ARBA00022452"/>
    </source>
</evidence>
<dbReference type="AlphaFoldDB" id="A0AA46H9E8"/>
<dbReference type="PANTHER" id="PTHR30332">
    <property type="entry name" value="PROBABLE GENERAL SECRETION PATHWAY PROTEIN D"/>
    <property type="match status" value="1"/>
</dbReference>
<evidence type="ECO:0000256" key="12">
    <source>
        <dbReference type="SAM" id="SignalP"/>
    </source>
</evidence>
<dbReference type="GO" id="GO:0009279">
    <property type="term" value="C:cell outer membrane"/>
    <property type="evidence" value="ECO:0007669"/>
    <property type="project" value="UniProtKB-SubCell"/>
</dbReference>
<gene>
    <name evidence="16" type="ORF">CPBF424_07420</name>
</gene>
<comment type="subcellular location">
    <subcellularLocation>
        <location evidence="1 10">Cell outer membrane</location>
    </subcellularLocation>
</comment>
<evidence type="ECO:0000256" key="6">
    <source>
        <dbReference type="ARBA" id="ARBA00022729"/>
    </source>
</evidence>
<evidence type="ECO:0000256" key="3">
    <source>
        <dbReference type="ARBA" id="ARBA00022448"/>
    </source>
</evidence>
<evidence type="ECO:0000256" key="11">
    <source>
        <dbReference type="SAM" id="MobiDB-lite"/>
    </source>
</evidence>
<evidence type="ECO:0000256" key="9">
    <source>
        <dbReference type="ARBA" id="ARBA00023237"/>
    </source>
</evidence>